<dbReference type="EMBL" id="LS974202">
    <property type="protein sequence ID" value="SSC13595.1"/>
    <property type="molecule type" value="Genomic_DNA"/>
</dbReference>
<accession>A0A7Z7LH24</accession>
<gene>
    <name evidence="2" type="ORF">MESINF_2155</name>
</gene>
<dbReference type="InterPro" id="IPR003251">
    <property type="entry name" value="Rr_diiron-bd_dom"/>
</dbReference>
<dbReference type="GO" id="GO:0046872">
    <property type="term" value="F:metal ion binding"/>
    <property type="evidence" value="ECO:0007669"/>
    <property type="project" value="InterPro"/>
</dbReference>
<proteinExistence type="predicted"/>
<dbReference type="KEGG" id="minf:MESINF_2155"/>
<dbReference type="PANTHER" id="PTHR33531:SF7">
    <property type="entry name" value="HYPOTHETICAL MEMBRANE PROTEIN, CONSERVED"/>
    <property type="match status" value="1"/>
</dbReference>
<evidence type="ECO:0000313" key="2">
    <source>
        <dbReference type="EMBL" id="SSC13595.1"/>
    </source>
</evidence>
<reference evidence="2 3" key="1">
    <citation type="submission" date="2017-01" db="EMBL/GenBank/DDBJ databases">
        <authorList>
            <person name="Erauso G."/>
        </authorList>
    </citation>
    <scope>NUCLEOTIDE SEQUENCE [LARGE SCALE GENOMIC DNA]</scope>
    <source>
        <strain evidence="2">MESINF1</strain>
    </source>
</reference>
<dbReference type="RefSeq" id="WP_169699727.1">
    <property type="nucleotide sequence ID" value="NZ_LS974202.1"/>
</dbReference>
<dbReference type="PANTHER" id="PTHR33531">
    <property type="entry name" value="RUBRERYTHRIN SUBFAMILY"/>
    <property type="match status" value="1"/>
</dbReference>
<feature type="domain" description="Rubrerythrin diiron-binding" evidence="1">
    <location>
        <begin position="6"/>
        <end position="143"/>
    </location>
</feature>
<dbReference type="InterPro" id="IPR009078">
    <property type="entry name" value="Ferritin-like_SF"/>
</dbReference>
<keyword evidence="3" id="KW-1185">Reference proteome</keyword>
<dbReference type="Proteomes" id="UP000250796">
    <property type="component" value="Chromosome MESINF"/>
</dbReference>
<dbReference type="GO" id="GO:0016491">
    <property type="term" value="F:oxidoreductase activity"/>
    <property type="evidence" value="ECO:0007669"/>
    <property type="project" value="InterPro"/>
</dbReference>
<dbReference type="SUPFAM" id="SSF47240">
    <property type="entry name" value="Ferritin-like"/>
    <property type="match status" value="1"/>
</dbReference>
<evidence type="ECO:0000259" key="1">
    <source>
        <dbReference type="Pfam" id="PF02915"/>
    </source>
</evidence>
<dbReference type="CDD" id="cd01045">
    <property type="entry name" value="Ferritin_like_AB"/>
    <property type="match status" value="1"/>
</dbReference>
<sequence length="147" mass="16733">MLTVNDMLSIALKIEGAGYSYYSKLAEKTTGKIKELFSHLADQERDHASRFREMLNDIENLPVTAEWEDNVGYLKSYAEISIFPKIESEEVPQNLNKAISAAMEVEKESIIFYGDLEAFIPNSESLKKIIAEEKRHLIDLVKLYGTV</sequence>
<dbReference type="Pfam" id="PF02915">
    <property type="entry name" value="Rubrerythrin"/>
    <property type="match status" value="1"/>
</dbReference>
<organism evidence="2 3">
    <name type="scientific">Mesotoga infera</name>
    <dbReference type="NCBI Taxonomy" id="1236046"/>
    <lineage>
        <taxon>Bacteria</taxon>
        <taxon>Thermotogati</taxon>
        <taxon>Thermotogota</taxon>
        <taxon>Thermotogae</taxon>
        <taxon>Kosmotogales</taxon>
        <taxon>Kosmotogaceae</taxon>
        <taxon>Mesotoga</taxon>
    </lineage>
</organism>
<dbReference type="AlphaFoldDB" id="A0A7Z7LH24"/>
<dbReference type="InterPro" id="IPR012347">
    <property type="entry name" value="Ferritin-like"/>
</dbReference>
<evidence type="ECO:0000313" key="3">
    <source>
        <dbReference type="Proteomes" id="UP000250796"/>
    </source>
</evidence>
<protein>
    <submittedName>
        <fullName evidence="2">Rubrerythrin</fullName>
    </submittedName>
</protein>
<dbReference type="Gene3D" id="1.20.1260.10">
    <property type="match status" value="1"/>
</dbReference>
<name>A0A7Z7LH24_9BACT</name>